<comment type="pathway">
    <text evidence="4">Amino-acid biosynthesis; D-alanine biosynthesis; D-alanine from L-alanine: step 1/1.</text>
</comment>
<evidence type="ECO:0000256" key="4">
    <source>
        <dbReference type="HAMAP-Rule" id="MF_01201"/>
    </source>
</evidence>
<evidence type="ECO:0000256" key="6">
    <source>
        <dbReference type="PIRSR" id="PIRSR600821-52"/>
    </source>
</evidence>
<dbReference type="SMART" id="SM01005">
    <property type="entry name" value="Ala_racemase_C"/>
    <property type="match status" value="1"/>
</dbReference>
<dbReference type="SUPFAM" id="SSF50621">
    <property type="entry name" value="Alanine racemase C-terminal domain-like"/>
    <property type="match status" value="1"/>
</dbReference>
<dbReference type="AlphaFoldDB" id="A0A8J3FC03"/>
<dbReference type="PANTHER" id="PTHR30511">
    <property type="entry name" value="ALANINE RACEMASE"/>
    <property type="match status" value="1"/>
</dbReference>
<dbReference type="GO" id="GO:0008784">
    <property type="term" value="F:alanine racemase activity"/>
    <property type="evidence" value="ECO:0007669"/>
    <property type="project" value="UniProtKB-UniRule"/>
</dbReference>
<dbReference type="GO" id="GO:0030632">
    <property type="term" value="P:D-alanine biosynthetic process"/>
    <property type="evidence" value="ECO:0007669"/>
    <property type="project" value="UniProtKB-UniRule"/>
</dbReference>
<keyword evidence="2 4" id="KW-0663">Pyridoxal phosphate</keyword>
<keyword evidence="3 4" id="KW-0413">Isomerase</keyword>
<feature type="modified residue" description="N6-(pyridoxal phosphate)lysine" evidence="4 5">
    <location>
        <position position="37"/>
    </location>
</feature>
<dbReference type="InterPro" id="IPR029066">
    <property type="entry name" value="PLP-binding_barrel"/>
</dbReference>
<keyword evidence="9" id="KW-1185">Reference proteome</keyword>
<evidence type="ECO:0000259" key="7">
    <source>
        <dbReference type="SMART" id="SM01005"/>
    </source>
</evidence>
<dbReference type="InterPro" id="IPR011079">
    <property type="entry name" value="Ala_racemase_C"/>
</dbReference>
<dbReference type="SUPFAM" id="SSF51419">
    <property type="entry name" value="PLP-binding barrel"/>
    <property type="match status" value="1"/>
</dbReference>
<evidence type="ECO:0000313" key="9">
    <source>
        <dbReference type="Proteomes" id="UP000637720"/>
    </source>
</evidence>
<dbReference type="RefSeq" id="WP_054672064.1">
    <property type="nucleotide sequence ID" value="NZ_BMOF01000015.1"/>
</dbReference>
<dbReference type="GO" id="GO:0005829">
    <property type="term" value="C:cytosol"/>
    <property type="evidence" value="ECO:0007669"/>
    <property type="project" value="TreeGrafter"/>
</dbReference>
<comment type="function">
    <text evidence="4">Catalyzes the interconversion of L-alanine and D-alanine. May also act on other amino acids.</text>
</comment>
<dbReference type="NCBIfam" id="TIGR00492">
    <property type="entry name" value="alr"/>
    <property type="match status" value="1"/>
</dbReference>
<evidence type="ECO:0000256" key="5">
    <source>
        <dbReference type="PIRSR" id="PIRSR600821-50"/>
    </source>
</evidence>
<comment type="caution">
    <text evidence="8">The sequence shown here is derived from an EMBL/GenBank/DDBJ whole genome shotgun (WGS) entry which is preliminary data.</text>
</comment>
<dbReference type="EC" id="5.1.1.1" evidence="4"/>
<dbReference type="InterPro" id="IPR000821">
    <property type="entry name" value="Ala_racemase"/>
</dbReference>
<feature type="binding site" evidence="4 6">
    <location>
        <position position="134"/>
    </location>
    <ligand>
        <name>substrate</name>
    </ligand>
</feature>
<comment type="catalytic activity">
    <reaction evidence="4">
        <text>L-alanine = D-alanine</text>
        <dbReference type="Rhea" id="RHEA:20249"/>
        <dbReference type="ChEBI" id="CHEBI:57416"/>
        <dbReference type="ChEBI" id="CHEBI:57972"/>
        <dbReference type="EC" id="5.1.1.1"/>
    </reaction>
</comment>
<evidence type="ECO:0000256" key="3">
    <source>
        <dbReference type="ARBA" id="ARBA00023235"/>
    </source>
</evidence>
<accession>A0A8J3FC03</accession>
<dbReference type="InterPro" id="IPR001608">
    <property type="entry name" value="Ala_racemase_N"/>
</dbReference>
<protein>
    <recommendedName>
        <fullName evidence="4">Alanine racemase</fullName>
        <ecNumber evidence="4">5.1.1.1</ecNumber>
    </recommendedName>
</protein>
<organism evidence="8 9">
    <name type="scientific">Calditerricola satsumensis</name>
    <dbReference type="NCBI Taxonomy" id="373054"/>
    <lineage>
        <taxon>Bacteria</taxon>
        <taxon>Bacillati</taxon>
        <taxon>Bacillota</taxon>
        <taxon>Bacilli</taxon>
        <taxon>Bacillales</taxon>
        <taxon>Bacillaceae</taxon>
        <taxon>Calditerricola</taxon>
    </lineage>
</organism>
<feature type="active site" description="Proton acceptor; specific for D-alanine" evidence="4">
    <location>
        <position position="37"/>
    </location>
</feature>
<feature type="binding site" evidence="4 6">
    <location>
        <position position="313"/>
    </location>
    <ligand>
        <name>substrate</name>
    </ligand>
</feature>
<evidence type="ECO:0000256" key="2">
    <source>
        <dbReference type="ARBA" id="ARBA00022898"/>
    </source>
</evidence>
<comment type="similarity">
    <text evidence="4">Belongs to the alanine racemase family.</text>
</comment>
<dbReference type="HAMAP" id="MF_01201">
    <property type="entry name" value="Ala_racemase"/>
    <property type="match status" value="1"/>
</dbReference>
<comment type="cofactor">
    <cofactor evidence="1 4 5">
        <name>pyridoxal 5'-phosphate</name>
        <dbReference type="ChEBI" id="CHEBI:597326"/>
    </cofactor>
</comment>
<dbReference type="Pfam" id="PF01168">
    <property type="entry name" value="Ala_racemase_N"/>
    <property type="match status" value="1"/>
</dbReference>
<feature type="active site" description="Proton acceptor; specific for L-alanine" evidence="4">
    <location>
        <position position="265"/>
    </location>
</feature>
<dbReference type="PANTHER" id="PTHR30511:SF0">
    <property type="entry name" value="ALANINE RACEMASE, CATABOLIC-RELATED"/>
    <property type="match status" value="1"/>
</dbReference>
<dbReference type="CDD" id="cd00430">
    <property type="entry name" value="PLPDE_III_AR"/>
    <property type="match status" value="1"/>
</dbReference>
<dbReference type="GO" id="GO:0009252">
    <property type="term" value="P:peptidoglycan biosynthetic process"/>
    <property type="evidence" value="ECO:0007669"/>
    <property type="project" value="TreeGrafter"/>
</dbReference>
<sequence>MFFRPTWCEVDVAAIRHNVRAFRRVLSPEVEIMAVVKADGYGHGALLVARAALEAGATRLGVATLDEAVQLRDAGLTAPLLVLGPTEGRHVEEAFAREIAVTVFDADTVAAAARAAERRGWGAVHLKVDTGMGRVGVRDEAELVALYRRALETPALRVEGLYSHLACADEADPSFSVDQHDRFRRFVARLEQEGLPVPSLHLLNSAGALRFRAWAYRFVRIGISLYGYYPSDHARAADVPLRPALTWKTRVAFVKDVPPGTPISYGAAYRTPEALRILTLPVGYADGFSRLRSNRGHVLVRGRRAPIVGRVCMDQTMVAVPRDWDVRVGEEVVLLGTQGTERIDADEIAREMGTISYEVLTLIGKRVPRVPVDAEAGQA</sequence>
<evidence type="ECO:0000256" key="1">
    <source>
        <dbReference type="ARBA" id="ARBA00001933"/>
    </source>
</evidence>
<dbReference type="UniPathway" id="UPA00042">
    <property type="reaction ID" value="UER00497"/>
</dbReference>
<dbReference type="Gene3D" id="2.40.37.10">
    <property type="entry name" value="Lyase, Ornithine Decarboxylase, Chain A, domain 1"/>
    <property type="match status" value="1"/>
</dbReference>
<reference evidence="8" key="1">
    <citation type="journal article" date="2014" name="Int. J. Syst. Evol. Microbiol.">
        <title>Complete genome sequence of Corynebacterium casei LMG S-19264T (=DSM 44701T), isolated from a smear-ripened cheese.</title>
        <authorList>
            <consortium name="US DOE Joint Genome Institute (JGI-PGF)"/>
            <person name="Walter F."/>
            <person name="Albersmeier A."/>
            <person name="Kalinowski J."/>
            <person name="Ruckert C."/>
        </authorList>
    </citation>
    <scope>NUCLEOTIDE SEQUENCE</scope>
    <source>
        <strain evidence="8">JCM 14719</strain>
    </source>
</reference>
<dbReference type="EMBL" id="BMOF01000015">
    <property type="protein sequence ID" value="GGJ98178.1"/>
    <property type="molecule type" value="Genomic_DNA"/>
</dbReference>
<feature type="domain" description="Alanine racemase C-terminal" evidence="7">
    <location>
        <begin position="244"/>
        <end position="372"/>
    </location>
</feature>
<dbReference type="FunFam" id="3.20.20.10:FF:000002">
    <property type="entry name" value="Alanine racemase"/>
    <property type="match status" value="1"/>
</dbReference>
<dbReference type="GO" id="GO:0030170">
    <property type="term" value="F:pyridoxal phosphate binding"/>
    <property type="evidence" value="ECO:0007669"/>
    <property type="project" value="UniProtKB-UniRule"/>
</dbReference>
<dbReference type="Gene3D" id="3.20.20.10">
    <property type="entry name" value="Alanine racemase"/>
    <property type="match status" value="1"/>
</dbReference>
<evidence type="ECO:0000313" key="8">
    <source>
        <dbReference type="EMBL" id="GGJ98178.1"/>
    </source>
</evidence>
<proteinExistence type="inferred from homology"/>
<dbReference type="Pfam" id="PF00842">
    <property type="entry name" value="Ala_racemase_C"/>
    <property type="match status" value="1"/>
</dbReference>
<reference evidence="8" key="2">
    <citation type="submission" date="2020-09" db="EMBL/GenBank/DDBJ databases">
        <authorList>
            <person name="Sun Q."/>
            <person name="Ohkuma M."/>
        </authorList>
    </citation>
    <scope>NUCLEOTIDE SEQUENCE</scope>
    <source>
        <strain evidence="8">JCM 14719</strain>
    </source>
</reference>
<gene>
    <name evidence="8" type="ORF">GCM10007043_10130</name>
</gene>
<dbReference type="Proteomes" id="UP000637720">
    <property type="component" value="Unassembled WGS sequence"/>
</dbReference>
<name>A0A8J3FC03_9BACI</name>
<dbReference type="PRINTS" id="PR00992">
    <property type="entry name" value="ALARACEMASE"/>
</dbReference>
<dbReference type="InterPro" id="IPR020622">
    <property type="entry name" value="Ala_racemase_pyridoxalP-BS"/>
</dbReference>
<dbReference type="InterPro" id="IPR009006">
    <property type="entry name" value="Ala_racemase/Decarboxylase_C"/>
</dbReference>
<dbReference type="PROSITE" id="PS00395">
    <property type="entry name" value="ALANINE_RACEMASE"/>
    <property type="match status" value="1"/>
</dbReference>